<evidence type="ECO:0000259" key="2">
    <source>
        <dbReference type="Pfam" id="PF00246"/>
    </source>
</evidence>
<dbReference type="SUPFAM" id="SSF53187">
    <property type="entry name" value="Zn-dependent exopeptidases"/>
    <property type="match status" value="1"/>
</dbReference>
<feature type="domain" description="Peptidase M14" evidence="2">
    <location>
        <begin position="66"/>
        <end position="225"/>
    </location>
</feature>
<sequence>MLRFTTKCFITISLILSVFAATAVELNFYLPKEKLNENIPTPESVLGYQVGDWHVRHDQLVMYFKVLAQHSDRVSLKVIGKSHEQRELLQVTITSSANHNKLDSIQQQHIARLSSSKKPNSDTLPLVVNLNYSVHGDESSGSNASLLVAYYLAASNNPEVLKYLDKMVILLDPSLNPDGLSRFAQWANQHKGHNLNADPNNREHVQDWIRGRVNHYWFDLNRDWLLLQHPESQARIAQYHQWRPNVLTDHHEMGPHSTFFFQPGISSRKNPLTPDKNVELTKRLATFHADAFDEQNKLYFTEESFDDFYAGKGSTYPDLHGTIGILFEQASSRGHLQESINGLLDFPTTIKHQVMASLSTLKGSLVNKNDLLDFQYEFSQQYKELAKEIDFDGYILSEQDDKTRFYSLLSLLQQHDIEVYPLSKNTEINGRQYNQQNSVYIPLKQPQIRIIQSVFSTRKSFNDNTFYDVSSWNLAMAFNITFDKVESKRKVKLVDQEWQRPERKAHANILANYSYAIDWADYHAPALTYALLNANFKVRAALKPFTAKTPNGVKQFAAGTMLINAGLQHGDWVTMFNHIVKQFSVPVSAITSGLTPTGIDLGSRNMMPVYKPNVLVVGGFGTNSYEVGETWYLFDKQLGFSPTIIEKRWLSKTDLDKYTHIIMTDGSYSKDDDSLIDKLKVWTKAGGVLWSQKRTALWLAKNGVLKSETLTQKEMNERFDKTQLNYSDMESIAGKQRIAGAFFNLKLDLSHPLAFGYNKPMLPVFKNRTDLLVEGTNPFTNVAKYTDAPLIAGYADETNVNEIANASGLVAHKYGKGVVIGMTDNPNFRSIMYGTNKLMFNALFLGKAIEAK</sequence>
<organism evidence="3 4">
    <name type="scientific">Psychrosphaera aquimarina</name>
    <dbReference type="NCBI Taxonomy" id="2044854"/>
    <lineage>
        <taxon>Bacteria</taxon>
        <taxon>Pseudomonadati</taxon>
        <taxon>Pseudomonadota</taxon>
        <taxon>Gammaproteobacteria</taxon>
        <taxon>Alteromonadales</taxon>
        <taxon>Pseudoalteromonadaceae</taxon>
        <taxon>Psychrosphaera</taxon>
    </lineage>
</organism>
<name>A0ABU3QXJ2_9GAMM</name>
<reference evidence="3 4" key="1">
    <citation type="submission" date="2023-10" db="EMBL/GenBank/DDBJ databases">
        <title>Psychrosphaera aquimaarina strain SW33 isolated from seawater.</title>
        <authorList>
            <person name="Bayburt H."/>
            <person name="Kim J.M."/>
            <person name="Choi B.J."/>
            <person name="Jeon C.O."/>
        </authorList>
    </citation>
    <scope>NUCLEOTIDE SEQUENCE [LARGE SCALE GENOMIC DNA]</scope>
    <source>
        <strain evidence="3 4">KCTC 52743</strain>
    </source>
</reference>
<dbReference type="Pfam" id="PF00246">
    <property type="entry name" value="Peptidase_M14"/>
    <property type="match status" value="1"/>
</dbReference>
<evidence type="ECO:0000256" key="1">
    <source>
        <dbReference type="SAM" id="SignalP"/>
    </source>
</evidence>
<dbReference type="CDD" id="cd06238">
    <property type="entry name" value="M14-like"/>
    <property type="match status" value="1"/>
</dbReference>
<feature type="chain" id="PRO_5046550863" evidence="1">
    <location>
        <begin position="24"/>
        <end position="852"/>
    </location>
</feature>
<dbReference type="RefSeq" id="WP_315945954.1">
    <property type="nucleotide sequence ID" value="NZ_JAWCUA010000003.1"/>
</dbReference>
<dbReference type="Proteomes" id="UP001257914">
    <property type="component" value="Unassembled WGS sequence"/>
</dbReference>
<dbReference type="EMBL" id="JAWCUA010000003">
    <property type="protein sequence ID" value="MDU0112157.1"/>
    <property type="molecule type" value="Genomic_DNA"/>
</dbReference>
<gene>
    <name evidence="3" type="ORF">RT723_03905</name>
</gene>
<feature type="signal peptide" evidence="1">
    <location>
        <begin position="1"/>
        <end position="23"/>
    </location>
</feature>
<keyword evidence="4" id="KW-1185">Reference proteome</keyword>
<accession>A0ABU3QXJ2</accession>
<dbReference type="SUPFAM" id="SSF52317">
    <property type="entry name" value="Class I glutamine amidotransferase-like"/>
    <property type="match status" value="1"/>
</dbReference>
<dbReference type="InterPro" id="IPR029062">
    <property type="entry name" value="Class_I_gatase-like"/>
</dbReference>
<evidence type="ECO:0000313" key="4">
    <source>
        <dbReference type="Proteomes" id="UP001257914"/>
    </source>
</evidence>
<dbReference type="Gene3D" id="3.40.630.10">
    <property type="entry name" value="Zn peptidases"/>
    <property type="match status" value="1"/>
</dbReference>
<evidence type="ECO:0000313" key="3">
    <source>
        <dbReference type="EMBL" id="MDU0112157.1"/>
    </source>
</evidence>
<dbReference type="InterPro" id="IPR000834">
    <property type="entry name" value="Peptidase_M14"/>
</dbReference>
<keyword evidence="1" id="KW-0732">Signal</keyword>
<proteinExistence type="predicted"/>
<comment type="caution">
    <text evidence="3">The sequence shown here is derived from an EMBL/GenBank/DDBJ whole genome shotgun (WGS) entry which is preliminary data.</text>
</comment>
<protein>
    <submittedName>
        <fullName evidence="3">M14 family metallopeptidase</fullName>
    </submittedName>
</protein>